<dbReference type="OrthoDB" id="194468at2759"/>
<dbReference type="HOGENOM" id="CLU_012358_11_3_1"/>
<dbReference type="InterPro" id="IPR006680">
    <property type="entry name" value="Amidohydro-rel"/>
</dbReference>
<evidence type="ECO:0000259" key="1">
    <source>
        <dbReference type="Pfam" id="PF01979"/>
    </source>
</evidence>
<dbReference type="PANTHER" id="PTHR43794:SF5">
    <property type="entry name" value="CHLOROHYDROLASE FAMILY PROTEIN"/>
    <property type="match status" value="1"/>
</dbReference>
<protein>
    <recommendedName>
        <fullName evidence="1">Amidohydrolase-related domain-containing protein</fullName>
    </recommendedName>
</protein>
<dbReference type="Gene3D" id="2.30.40.10">
    <property type="entry name" value="Urease, subunit C, domain 1"/>
    <property type="match status" value="1"/>
</dbReference>
<dbReference type="PANTHER" id="PTHR43794">
    <property type="entry name" value="AMINOHYDROLASE SSNA-RELATED"/>
    <property type="match status" value="1"/>
</dbReference>
<dbReference type="VEuPathDB" id="FungiDB:FOMG_17570"/>
<dbReference type="AlphaFoldDB" id="W9Z1X3"/>
<dbReference type="InterPro" id="IPR032466">
    <property type="entry name" value="Metal_Hydrolase"/>
</dbReference>
<sequence>MPSTKILLKGGMLLVHDESKRVVCRQSDLLIQNDRIHEIGDDIRPPDGTSIINCTDAIVSPGFVDTHRHQWQSQQKGFHSDQILLDYYHSGNLASSHYDPRDVFWGVLSSSLEAIDAGTTTVVDHAHINYSAEHCKEAIRGTIASGIRSIFCYCVHPRVTTWKPELKLDSNPLPEGVMDTFRELAAIQPFGPKGRVKLGFAMDTVFVGPQVLKDTFTEVRKLGAHLITSHATRVSMMDFLPSAVTILHENNLLGPDLLLSHANSISPDELVHVEAAGGHISSTPLSELQTGHGHPICLQPEFLQISSIGTDSNSICSSSIPGQLETALQVTRARRLEKQTRNGNWDGTVGPSVEEAYNLGTIFGAQAIGLDNEIGSLAVGKKADIVIFDAKTPAMLAAADCNPVAAIVLHSSPRDIRTVIVDGAIRKEKSSLTRIAIPQDITQKEEMDFNTSESWHWSDVVKELDNSRQKLKNIRDNIDEDAARNGLIRSFLEAAAVRSD</sequence>
<reference evidence="2" key="2">
    <citation type="submission" date="2014-02" db="EMBL/GenBank/DDBJ databases">
        <title>Annotation of the Genome Sequence of Fusarium oxysporum f. sp. melonis 26406.</title>
        <authorList>
            <consortium name="The Broad Institute Genomics Platform"/>
            <person name="Ma L.-J."/>
            <person name="Corby-Kistler H."/>
            <person name="Broz K."/>
            <person name="Gale L.R."/>
            <person name="Jonkers W."/>
            <person name="O'Donnell K."/>
            <person name="Ploetz R."/>
            <person name="Steinberg C."/>
            <person name="Schwartz D.C."/>
            <person name="VanEtten H."/>
            <person name="Zhou S."/>
            <person name="Young S.K."/>
            <person name="Zeng Q."/>
            <person name="Gargeya S."/>
            <person name="Fitzgerald M."/>
            <person name="Abouelleil A."/>
            <person name="Alvarado L."/>
            <person name="Chapman S.B."/>
            <person name="Gainer-Dewar J."/>
            <person name="Goldberg J."/>
            <person name="Griggs A."/>
            <person name="Gujja S."/>
            <person name="Hansen M."/>
            <person name="Howarth C."/>
            <person name="Imamovic A."/>
            <person name="Ireland A."/>
            <person name="Larimer J."/>
            <person name="McCowan C."/>
            <person name="Murphy C."/>
            <person name="Pearson M."/>
            <person name="Poon T.W."/>
            <person name="Priest M."/>
            <person name="Roberts A."/>
            <person name="Saif S."/>
            <person name="Shea T."/>
            <person name="Sykes S."/>
            <person name="Wortman J."/>
            <person name="Nusbaum C."/>
            <person name="Birren B."/>
        </authorList>
    </citation>
    <scope>NUCLEOTIDE SEQUENCE</scope>
    <source>
        <strain evidence="2">26406</strain>
    </source>
</reference>
<name>W9Z1X3_FUSOX</name>
<feature type="domain" description="Amidohydrolase-related" evidence="1">
    <location>
        <begin position="58"/>
        <end position="424"/>
    </location>
</feature>
<dbReference type="SUPFAM" id="SSF51338">
    <property type="entry name" value="Composite domain of metallo-dependent hydrolases"/>
    <property type="match status" value="1"/>
</dbReference>
<proteinExistence type="predicted"/>
<dbReference type="Proteomes" id="UP000030703">
    <property type="component" value="Unassembled WGS sequence"/>
</dbReference>
<organism evidence="2">
    <name type="scientific">Fusarium oxysporum f. sp. melonis 26406</name>
    <dbReference type="NCBI Taxonomy" id="1089452"/>
    <lineage>
        <taxon>Eukaryota</taxon>
        <taxon>Fungi</taxon>
        <taxon>Dikarya</taxon>
        <taxon>Ascomycota</taxon>
        <taxon>Pezizomycotina</taxon>
        <taxon>Sordariomycetes</taxon>
        <taxon>Hypocreomycetidae</taxon>
        <taxon>Hypocreales</taxon>
        <taxon>Nectriaceae</taxon>
        <taxon>Fusarium</taxon>
        <taxon>Fusarium oxysporum species complex</taxon>
    </lineage>
</organism>
<dbReference type="InterPro" id="IPR050287">
    <property type="entry name" value="MTA/SAH_deaminase"/>
</dbReference>
<dbReference type="Pfam" id="PF01979">
    <property type="entry name" value="Amidohydro_1"/>
    <property type="match status" value="1"/>
</dbReference>
<dbReference type="Gene3D" id="3.20.20.140">
    <property type="entry name" value="Metal-dependent hydrolases"/>
    <property type="match status" value="1"/>
</dbReference>
<dbReference type="InterPro" id="IPR011059">
    <property type="entry name" value="Metal-dep_hydrolase_composite"/>
</dbReference>
<reference evidence="2" key="1">
    <citation type="submission" date="2012-04" db="EMBL/GenBank/DDBJ databases">
        <title>The Genome Sequence of Fusarium oxysporum melonis.</title>
        <authorList>
            <consortium name="The Broad Institute Genome Sequencing Platform"/>
            <person name="Ma L.-J."/>
            <person name="Gale L.R."/>
            <person name="Schwartz D.C."/>
            <person name="Zhou S."/>
            <person name="Corby-Kistler H."/>
            <person name="Young S.K."/>
            <person name="Zeng Q."/>
            <person name="Gargeya S."/>
            <person name="Fitzgerald M."/>
            <person name="Haas B."/>
            <person name="Abouelleil A."/>
            <person name="Alvarado L."/>
            <person name="Arachchi H.M."/>
            <person name="Berlin A."/>
            <person name="Brown A."/>
            <person name="Chapman S.B."/>
            <person name="Chen Z."/>
            <person name="Dunbar C."/>
            <person name="Freedman E."/>
            <person name="Gearin G."/>
            <person name="Goldberg J."/>
            <person name="Griggs A."/>
            <person name="Gujja S."/>
            <person name="Heiman D."/>
            <person name="Howarth C."/>
            <person name="Larson L."/>
            <person name="Lui A."/>
            <person name="MacDonald P.J.P."/>
            <person name="Montmayeur A."/>
            <person name="Murphy C."/>
            <person name="Neiman D."/>
            <person name="Pearson M."/>
            <person name="Priest M."/>
            <person name="Roberts A."/>
            <person name="Saif S."/>
            <person name="Shea T."/>
            <person name="Shenoy N."/>
            <person name="Sisk P."/>
            <person name="Stolte C."/>
            <person name="Sykes S."/>
            <person name="Wortman J."/>
            <person name="Nusbaum C."/>
            <person name="Birren B."/>
        </authorList>
    </citation>
    <scope>NUCLEOTIDE SEQUENCE</scope>
    <source>
        <strain evidence="2">26406</strain>
    </source>
</reference>
<dbReference type="SUPFAM" id="SSF51556">
    <property type="entry name" value="Metallo-dependent hydrolases"/>
    <property type="match status" value="1"/>
</dbReference>
<accession>W9Z1X3</accession>
<evidence type="ECO:0000313" key="2">
    <source>
        <dbReference type="EMBL" id="EXK25799.1"/>
    </source>
</evidence>
<dbReference type="GO" id="GO:0016810">
    <property type="term" value="F:hydrolase activity, acting on carbon-nitrogen (but not peptide) bonds"/>
    <property type="evidence" value="ECO:0007669"/>
    <property type="project" value="InterPro"/>
</dbReference>
<gene>
    <name evidence="2" type="ORF">FOMG_17570</name>
</gene>
<dbReference type="EMBL" id="KI980356">
    <property type="protein sequence ID" value="EXK25799.1"/>
    <property type="molecule type" value="Genomic_DNA"/>
</dbReference>